<reference evidence="2 3" key="1">
    <citation type="submission" date="2016-03" db="EMBL/GenBank/DDBJ databases">
        <title>Shallow-sea hydrothermal system.</title>
        <authorList>
            <person name="Tang K."/>
        </authorList>
    </citation>
    <scope>NUCLEOTIDE SEQUENCE [LARGE SCALE GENOMIC DNA]</scope>
    <source>
        <strain evidence="2 3">JLT9</strain>
    </source>
</reference>
<keyword evidence="3" id="KW-1185">Reference proteome</keyword>
<dbReference type="Proteomes" id="UP000092482">
    <property type="component" value="Chromosome"/>
</dbReference>
<feature type="transmembrane region" description="Helical" evidence="1">
    <location>
        <begin position="20"/>
        <end position="40"/>
    </location>
</feature>
<dbReference type="KEGG" id="serj:SGUI_2449"/>
<name>A0A1B1NEQ8_9MICO</name>
<evidence type="ECO:0000313" key="3">
    <source>
        <dbReference type="Proteomes" id="UP000092482"/>
    </source>
</evidence>
<organism evidence="2 3">
    <name type="scientific">Serinicoccus hydrothermalis</name>
    <dbReference type="NCBI Taxonomy" id="1758689"/>
    <lineage>
        <taxon>Bacteria</taxon>
        <taxon>Bacillati</taxon>
        <taxon>Actinomycetota</taxon>
        <taxon>Actinomycetes</taxon>
        <taxon>Micrococcales</taxon>
        <taxon>Ornithinimicrobiaceae</taxon>
        <taxon>Serinicoccus</taxon>
    </lineage>
</organism>
<protein>
    <recommendedName>
        <fullName evidence="4">Integral membrane protein</fullName>
    </recommendedName>
</protein>
<accession>A0A1B1NEQ8</accession>
<feature type="transmembrane region" description="Helical" evidence="1">
    <location>
        <begin position="46"/>
        <end position="67"/>
    </location>
</feature>
<dbReference type="RefSeq" id="WP_066640799.1">
    <property type="nucleotide sequence ID" value="NZ_CP014989.1"/>
</dbReference>
<dbReference type="STRING" id="1758689.SGUI_2449"/>
<keyword evidence="1" id="KW-1133">Transmembrane helix</keyword>
<keyword evidence="1" id="KW-0472">Membrane</keyword>
<evidence type="ECO:0008006" key="4">
    <source>
        <dbReference type="Google" id="ProtNLM"/>
    </source>
</evidence>
<feature type="transmembrane region" description="Helical" evidence="1">
    <location>
        <begin position="101"/>
        <end position="122"/>
    </location>
</feature>
<evidence type="ECO:0000313" key="2">
    <source>
        <dbReference type="EMBL" id="ANS79845.1"/>
    </source>
</evidence>
<gene>
    <name evidence="2" type="ORF">SGUI_2449</name>
</gene>
<dbReference type="EMBL" id="CP014989">
    <property type="protein sequence ID" value="ANS79845.1"/>
    <property type="molecule type" value="Genomic_DNA"/>
</dbReference>
<proteinExistence type="predicted"/>
<keyword evidence="1" id="KW-0812">Transmembrane</keyword>
<feature type="transmembrane region" description="Helical" evidence="1">
    <location>
        <begin position="74"/>
        <end position="95"/>
    </location>
</feature>
<evidence type="ECO:0000256" key="1">
    <source>
        <dbReference type="SAM" id="Phobius"/>
    </source>
</evidence>
<sequence>MTLSPHGSSAVATGSLRKGLPVMLLGGILAWVAGQSWSVQRGSGEVFQVLMAYGNLAVMAVAAQLIAGPRGRAWMMATAGAIGMTVPWFFGLAVAQDGQGVLVPTLVVAVTSWGMTYVVSTLTRITVRRRGR</sequence>
<dbReference type="OrthoDB" id="4866592at2"/>
<dbReference type="AlphaFoldDB" id="A0A1B1NEQ8"/>